<keyword evidence="4" id="KW-0325">Glycoprotein</keyword>
<dbReference type="Proteomes" id="UP000823561">
    <property type="component" value="Chromosome 17"/>
</dbReference>
<dbReference type="PANTHER" id="PTHR12080">
    <property type="entry name" value="SIGNALING LYMPHOCYTIC ACTIVATION MOLECULE"/>
    <property type="match status" value="1"/>
</dbReference>
<dbReference type="GO" id="GO:0016020">
    <property type="term" value="C:membrane"/>
    <property type="evidence" value="ECO:0007669"/>
    <property type="project" value="UniProtKB-SubCell"/>
</dbReference>
<evidence type="ECO:0000313" key="8">
    <source>
        <dbReference type="Proteomes" id="UP000823561"/>
    </source>
</evidence>
<dbReference type="PANTHER" id="PTHR12080:SF134">
    <property type="entry name" value="CD48 ANTIGEN"/>
    <property type="match status" value="1"/>
</dbReference>
<organism evidence="7 8">
    <name type="scientific">Alosa alosa</name>
    <name type="common">allis shad</name>
    <dbReference type="NCBI Taxonomy" id="278164"/>
    <lineage>
        <taxon>Eukaryota</taxon>
        <taxon>Metazoa</taxon>
        <taxon>Chordata</taxon>
        <taxon>Craniata</taxon>
        <taxon>Vertebrata</taxon>
        <taxon>Euteleostomi</taxon>
        <taxon>Actinopterygii</taxon>
        <taxon>Neopterygii</taxon>
        <taxon>Teleostei</taxon>
        <taxon>Clupei</taxon>
        <taxon>Clupeiformes</taxon>
        <taxon>Clupeoidei</taxon>
        <taxon>Clupeidae</taxon>
        <taxon>Alosa</taxon>
    </lineage>
</organism>
<dbReference type="Gene3D" id="2.60.40.10">
    <property type="entry name" value="Immunoglobulins"/>
    <property type="match status" value="2"/>
</dbReference>
<evidence type="ECO:0000256" key="5">
    <source>
        <dbReference type="SAM" id="Phobius"/>
    </source>
</evidence>
<proteinExistence type="predicted"/>
<keyword evidence="2 6" id="KW-0732">Signal</keyword>
<gene>
    <name evidence="7" type="ORF">AALO_G00224770</name>
</gene>
<dbReference type="AlphaFoldDB" id="A0AAV6G2L9"/>
<dbReference type="InterPro" id="IPR036179">
    <property type="entry name" value="Ig-like_dom_sf"/>
</dbReference>
<keyword evidence="3 5" id="KW-0472">Membrane</keyword>
<keyword evidence="8" id="KW-1185">Reference proteome</keyword>
<comment type="subcellular location">
    <subcellularLocation>
        <location evidence="1">Membrane</location>
    </subcellularLocation>
</comment>
<accession>A0AAV6G2L9</accession>
<feature type="transmembrane region" description="Helical" evidence="5">
    <location>
        <begin position="206"/>
        <end position="229"/>
    </location>
</feature>
<reference evidence="7 8" key="1">
    <citation type="submission" date="2020-10" db="EMBL/GenBank/DDBJ databases">
        <title>Chromosome-scale genome assembly of the Allis shad, Alosa alosa.</title>
        <authorList>
            <person name="Margot Z."/>
            <person name="Christophe K."/>
            <person name="Cabau C."/>
            <person name="Louis A."/>
            <person name="Berthelot C."/>
            <person name="Parey E."/>
            <person name="Roest Crollius H."/>
            <person name="Montfort J."/>
            <person name="Robinson-Rechavi M."/>
            <person name="Bucao C."/>
            <person name="Bouchez O."/>
            <person name="Gislard M."/>
            <person name="Lluch J."/>
            <person name="Milhes M."/>
            <person name="Lampietro C."/>
            <person name="Lopez Roques C."/>
            <person name="Donnadieu C."/>
            <person name="Braasch I."/>
            <person name="Desvignes T."/>
            <person name="Postlethwait J."/>
            <person name="Bobe J."/>
            <person name="Guiguen Y."/>
        </authorList>
    </citation>
    <scope>NUCLEOTIDE SEQUENCE [LARGE SCALE GENOMIC DNA]</scope>
    <source>
        <strain evidence="7">M-15738</strain>
        <tissue evidence="7">Blood</tissue>
    </source>
</reference>
<protein>
    <recommendedName>
        <fullName evidence="9">CD48 antigen-like</fullName>
    </recommendedName>
</protein>
<dbReference type="InterPro" id="IPR015631">
    <property type="entry name" value="CD2/SLAM_rcpt"/>
</dbReference>
<feature type="signal peptide" evidence="6">
    <location>
        <begin position="1"/>
        <end position="25"/>
    </location>
</feature>
<dbReference type="EMBL" id="JADWDJ010000017">
    <property type="protein sequence ID" value="KAG5267710.1"/>
    <property type="molecule type" value="Genomic_DNA"/>
</dbReference>
<dbReference type="InterPro" id="IPR013783">
    <property type="entry name" value="Ig-like_fold"/>
</dbReference>
<evidence type="ECO:0000256" key="1">
    <source>
        <dbReference type="ARBA" id="ARBA00004370"/>
    </source>
</evidence>
<keyword evidence="5" id="KW-0812">Transmembrane</keyword>
<evidence type="ECO:0000256" key="3">
    <source>
        <dbReference type="ARBA" id="ARBA00023136"/>
    </source>
</evidence>
<evidence type="ECO:0000256" key="4">
    <source>
        <dbReference type="ARBA" id="ARBA00023180"/>
    </source>
</evidence>
<keyword evidence="5" id="KW-1133">Transmembrane helix</keyword>
<sequence length="270" mass="29680">MTSPRFLKTTIVFCLIFSLFHGGSSNTIRAATNGNVTLQPGVKGHIDEILWKHKGNKMVEWDRADPIEYLTFKGRTKLDIKTGDVTIVKLTKDDNGDYEAELLIGTDLKIIKHTVEVIDPVEGPKVTCQISNTTMATLHCEAVGELLSYNWSGLGLQAQMKSQTGPQITKEKDQNLVYTCMVNNPVSNSSVAYHSNECFASDAGSLPLIICVVCAAVIVVAAAVTGFCYHYYKKSTGQNDAGNEKGFKNKRRMEKKPLLCLKDKASIQLS</sequence>
<dbReference type="SUPFAM" id="SSF48726">
    <property type="entry name" value="Immunoglobulin"/>
    <property type="match status" value="1"/>
</dbReference>
<name>A0AAV6G2L9_9TELE</name>
<evidence type="ECO:0000313" key="7">
    <source>
        <dbReference type="EMBL" id="KAG5267710.1"/>
    </source>
</evidence>
<feature type="chain" id="PRO_5043764518" description="CD48 antigen-like" evidence="6">
    <location>
        <begin position="26"/>
        <end position="270"/>
    </location>
</feature>
<evidence type="ECO:0000256" key="2">
    <source>
        <dbReference type="ARBA" id="ARBA00022729"/>
    </source>
</evidence>
<evidence type="ECO:0000256" key="6">
    <source>
        <dbReference type="SAM" id="SignalP"/>
    </source>
</evidence>
<comment type="caution">
    <text evidence="7">The sequence shown here is derived from an EMBL/GenBank/DDBJ whole genome shotgun (WGS) entry which is preliminary data.</text>
</comment>
<evidence type="ECO:0008006" key="9">
    <source>
        <dbReference type="Google" id="ProtNLM"/>
    </source>
</evidence>